<evidence type="ECO:0000256" key="5">
    <source>
        <dbReference type="ARBA" id="ARBA00023054"/>
    </source>
</evidence>
<evidence type="ECO:0000256" key="2">
    <source>
        <dbReference type="ARBA" id="ARBA00022771"/>
    </source>
</evidence>
<dbReference type="OrthoDB" id="443401at2759"/>
<feature type="zinc finger region" description="C3H1-type" evidence="6">
    <location>
        <begin position="318"/>
        <end position="346"/>
    </location>
</feature>
<keyword evidence="11" id="KW-1185">Reference proteome</keyword>
<dbReference type="PANTHER" id="PTHR14398:SF0">
    <property type="entry name" value="ZINC FINGER PROTEIN SWM"/>
    <property type="match status" value="1"/>
</dbReference>
<evidence type="ECO:0000256" key="4">
    <source>
        <dbReference type="ARBA" id="ARBA00022884"/>
    </source>
</evidence>
<feature type="compositionally biased region" description="Basic and acidic residues" evidence="8">
    <location>
        <begin position="629"/>
        <end position="646"/>
    </location>
</feature>
<dbReference type="GO" id="GO:0003723">
    <property type="term" value="F:RNA binding"/>
    <property type="evidence" value="ECO:0007669"/>
    <property type="project" value="UniProtKB-KW"/>
</dbReference>
<evidence type="ECO:0000313" key="11">
    <source>
        <dbReference type="Proteomes" id="UP000288716"/>
    </source>
</evidence>
<evidence type="ECO:0000256" key="3">
    <source>
        <dbReference type="ARBA" id="ARBA00022833"/>
    </source>
</evidence>
<feature type="compositionally biased region" description="Acidic residues" evidence="8">
    <location>
        <begin position="978"/>
        <end position="1005"/>
    </location>
</feature>
<dbReference type="InterPro" id="IPR045137">
    <property type="entry name" value="RBM26/27"/>
</dbReference>
<dbReference type="InterPro" id="IPR000571">
    <property type="entry name" value="Znf_CCCH"/>
</dbReference>
<feature type="compositionally biased region" description="Basic residues" evidence="8">
    <location>
        <begin position="145"/>
        <end position="167"/>
    </location>
</feature>
<feature type="coiled-coil region" evidence="7">
    <location>
        <begin position="688"/>
        <end position="769"/>
    </location>
</feature>
<dbReference type="Gene3D" id="3.30.70.330">
    <property type="match status" value="1"/>
</dbReference>
<name>A0A443SUE1_9ACAR</name>
<dbReference type="VEuPathDB" id="VectorBase:LDEU000901"/>
<dbReference type="STRING" id="299467.A0A443SUE1"/>
<feature type="region of interest" description="Disordered" evidence="8">
    <location>
        <begin position="953"/>
        <end position="1015"/>
    </location>
</feature>
<feature type="compositionally biased region" description="Low complexity" evidence="8">
    <location>
        <begin position="135"/>
        <end position="144"/>
    </location>
</feature>
<dbReference type="InterPro" id="IPR012677">
    <property type="entry name" value="Nucleotide-bd_a/b_plait_sf"/>
</dbReference>
<accession>A0A443SUE1</accession>
<dbReference type="EMBL" id="NCKV01000261">
    <property type="protein sequence ID" value="RWS31141.1"/>
    <property type="molecule type" value="Genomic_DNA"/>
</dbReference>
<feature type="compositionally biased region" description="Low complexity" evidence="8">
    <location>
        <begin position="81"/>
        <end position="117"/>
    </location>
</feature>
<sequence length="1015" mass="113925">MIIESPESLKNWLTNYLEPLCEADPQALAKYVLALIKKDKPEKELKSICFDQLEVFLQKETVSFVEVLFQTLATRSYLNESSSQNVTNNVSTTTTTTTNAPSTSASTTNANANSTSVDHSVNHDSNSVSANTGTSSQVSSQQSKRSYHSRNRSRSKSRSRSRSRSKSRTPPSQSRHRSSRDVDMRRGFTGNFNSGSNSRGYFDDDRSRRSGRGGPPPRGSSRRYGPPMNRGGFKRGPTGSSLRRSRSRSRSRSKSRSRSRSRSWSYSTRSSRSRSRSRSRNRSRSRSRSRDKDILPSKRSRPNSQSPNTVKEKEKEKDGSKRRCRDYDEKGFCMRGDTCPYDHGKDPVVLDGNVSSVVLGLAANGAALLPTPSHGISAPSSNSYLAEPYNPEAPGIDPSGNSQIRGPMSHPPHPPPAPHYGWGPMGPPMRGPMGPSPVAGGHFIPPMQQGRPRELVGVPTVADQAMNSNQMEVSHRTVIDTRMMHHPKRGRGGHRGGYQKGGYHHHKRLVSTESAEKCTLEVRKIPAAQNTITHLNQHFSKFGQIVNLQVCYDGDPEAALIQFASHAEALGAHRCTEAVLNNRFIKVFWHQKDQQQQHQQQLSHEQNQNSKEDNKDELSEPSNGSSADKSGDAMRVSAKDRLGVKSEENEKVMTAISSSGTISRTVYNPTLLKKMYPSATQAPNNPPKTKEEQKKEKLTKIIELQKKRQDILASYMKEQKGLIEKLEKAKNDEERAVIRKTLETFTGTVKCLEEQLKKDMQEITAETAKSQSKSKAVIEKELLDAEMDYYNKVHKGEMTPELQQRVNELKIQAKAMGLETKPLKPLTKKQMYGRGGGAGRGRGAYRNAFENLRKVDRRTRKILIADIKEEDQIDLLSHLAVSYVYLNCLLTNLYQQFAEVETIDPSSNGAIVTFKTRRDAEVAVSQIGTIKFKDHFTLKHSWFDETKQKAQQRKMSVQKDSIDDESAVKTTDDSEKAMEDDDLLLGVNDDDDYLDDDETDDEEDSVNGRRYRPWR</sequence>
<feature type="region of interest" description="Disordered" evidence="8">
    <location>
        <begin position="393"/>
        <end position="414"/>
    </location>
</feature>
<organism evidence="10 11">
    <name type="scientific">Leptotrombidium deliense</name>
    <dbReference type="NCBI Taxonomy" id="299467"/>
    <lineage>
        <taxon>Eukaryota</taxon>
        <taxon>Metazoa</taxon>
        <taxon>Ecdysozoa</taxon>
        <taxon>Arthropoda</taxon>
        <taxon>Chelicerata</taxon>
        <taxon>Arachnida</taxon>
        <taxon>Acari</taxon>
        <taxon>Acariformes</taxon>
        <taxon>Trombidiformes</taxon>
        <taxon>Prostigmata</taxon>
        <taxon>Anystina</taxon>
        <taxon>Parasitengona</taxon>
        <taxon>Trombiculoidea</taxon>
        <taxon>Trombiculidae</taxon>
        <taxon>Leptotrombidium</taxon>
    </lineage>
</organism>
<feature type="region of interest" description="Disordered" evidence="8">
    <location>
        <begin position="595"/>
        <end position="646"/>
    </location>
</feature>
<reference evidence="10 11" key="1">
    <citation type="journal article" date="2018" name="Gigascience">
        <title>Genomes of trombidid mites reveal novel predicted allergens and laterally-transferred genes associated with secondary metabolism.</title>
        <authorList>
            <person name="Dong X."/>
            <person name="Chaisiri K."/>
            <person name="Xia D."/>
            <person name="Armstrong S.D."/>
            <person name="Fang Y."/>
            <person name="Donnelly M.J."/>
            <person name="Kadowaki T."/>
            <person name="McGarry J.W."/>
            <person name="Darby A.C."/>
            <person name="Makepeace B.L."/>
        </authorList>
    </citation>
    <scope>NUCLEOTIDE SEQUENCE [LARGE SCALE GENOMIC DNA]</scope>
    <source>
        <strain evidence="10">UoL-UT</strain>
    </source>
</reference>
<dbReference type="AlphaFoldDB" id="A0A443SUE1"/>
<feature type="non-terminal residue" evidence="10">
    <location>
        <position position="1015"/>
    </location>
</feature>
<evidence type="ECO:0000313" key="10">
    <source>
        <dbReference type="EMBL" id="RWS31141.1"/>
    </source>
</evidence>
<dbReference type="InterPro" id="IPR035979">
    <property type="entry name" value="RBD_domain_sf"/>
</dbReference>
<keyword evidence="1 6" id="KW-0479">Metal-binding</keyword>
<feature type="compositionally biased region" description="Polar residues" evidence="8">
    <location>
        <begin position="123"/>
        <end position="134"/>
    </location>
</feature>
<gene>
    <name evidence="10" type="ORF">B4U80_05922</name>
</gene>
<feature type="compositionally biased region" description="Basic and acidic residues" evidence="8">
    <location>
        <begin position="310"/>
        <end position="323"/>
    </location>
</feature>
<dbReference type="PROSITE" id="PS50103">
    <property type="entry name" value="ZF_C3H1"/>
    <property type="match status" value="1"/>
</dbReference>
<evidence type="ECO:0000256" key="8">
    <source>
        <dbReference type="SAM" id="MobiDB-lite"/>
    </source>
</evidence>
<dbReference type="FunFam" id="3.30.70.330:FF:000330">
    <property type="entry name" value="RNA-binding motif protein 26"/>
    <property type="match status" value="1"/>
</dbReference>
<evidence type="ECO:0000256" key="1">
    <source>
        <dbReference type="ARBA" id="ARBA00022723"/>
    </source>
</evidence>
<evidence type="ECO:0000256" key="7">
    <source>
        <dbReference type="SAM" id="Coils"/>
    </source>
</evidence>
<evidence type="ECO:0000256" key="6">
    <source>
        <dbReference type="PROSITE-ProRule" id="PRU00723"/>
    </source>
</evidence>
<dbReference type="InterPro" id="IPR002483">
    <property type="entry name" value="PWI_dom"/>
</dbReference>
<feature type="compositionally biased region" description="Low complexity" evidence="8">
    <location>
        <begin position="596"/>
        <end position="608"/>
    </location>
</feature>
<keyword evidence="4" id="KW-0694">RNA-binding</keyword>
<dbReference type="CDD" id="cd12257">
    <property type="entry name" value="RRM1_RBM26_like"/>
    <property type="match status" value="1"/>
</dbReference>
<feature type="compositionally biased region" description="Basic and acidic residues" evidence="8">
    <location>
        <begin position="966"/>
        <end position="977"/>
    </location>
</feature>
<dbReference type="Pfam" id="PF01480">
    <property type="entry name" value="PWI"/>
    <property type="match status" value="1"/>
</dbReference>
<dbReference type="GO" id="GO:0005634">
    <property type="term" value="C:nucleus"/>
    <property type="evidence" value="ECO:0007669"/>
    <property type="project" value="TreeGrafter"/>
</dbReference>
<evidence type="ECO:0000259" key="9">
    <source>
        <dbReference type="PROSITE" id="PS50103"/>
    </source>
</evidence>
<keyword evidence="5 7" id="KW-0175">Coiled coil</keyword>
<dbReference type="GO" id="GO:0008270">
    <property type="term" value="F:zinc ion binding"/>
    <property type="evidence" value="ECO:0007669"/>
    <property type="project" value="UniProtKB-KW"/>
</dbReference>
<keyword evidence="3 6" id="KW-0862">Zinc</keyword>
<feature type="domain" description="C3H1-type" evidence="9">
    <location>
        <begin position="318"/>
        <end position="346"/>
    </location>
</feature>
<protein>
    <submittedName>
        <fullName evidence="10">RNA-binding protein 26-like protein</fullName>
    </submittedName>
</protein>
<comment type="caution">
    <text evidence="10">The sequence shown here is derived from an EMBL/GenBank/DDBJ whole genome shotgun (WGS) entry which is preliminary data.</text>
</comment>
<keyword evidence="2 6" id="KW-0863">Zinc-finger</keyword>
<dbReference type="Pfam" id="PF00642">
    <property type="entry name" value="zf-CCCH"/>
    <property type="match status" value="1"/>
</dbReference>
<dbReference type="PANTHER" id="PTHR14398">
    <property type="entry name" value="RNA RECOGNITION RRM/RNP DOMAIN"/>
    <property type="match status" value="1"/>
</dbReference>
<dbReference type="SMART" id="SM00356">
    <property type="entry name" value="ZnF_C3H1"/>
    <property type="match status" value="1"/>
</dbReference>
<feature type="compositionally biased region" description="Basic residues" evidence="8">
    <location>
        <begin position="243"/>
        <end position="261"/>
    </location>
</feature>
<dbReference type="SUPFAM" id="SSF54928">
    <property type="entry name" value="RNA-binding domain, RBD"/>
    <property type="match status" value="1"/>
</dbReference>
<feature type="compositionally biased region" description="Basic residues" evidence="8">
    <location>
        <begin position="271"/>
        <end position="287"/>
    </location>
</feature>
<dbReference type="Proteomes" id="UP000288716">
    <property type="component" value="Unassembled WGS sequence"/>
</dbReference>
<feature type="region of interest" description="Disordered" evidence="8">
    <location>
        <begin position="80"/>
        <end position="323"/>
    </location>
</feature>
<proteinExistence type="predicted"/>